<dbReference type="InterPro" id="IPR001584">
    <property type="entry name" value="Integrase_cat-core"/>
</dbReference>
<dbReference type="Gene3D" id="3.30.420.10">
    <property type="entry name" value="Ribonuclease H-like superfamily/Ribonuclease H"/>
    <property type="match status" value="1"/>
</dbReference>
<reference evidence="2 3" key="1">
    <citation type="journal article" date="2015" name="Environ. Microbiol.">
        <title>Genome analyses suggest the presence of polyploidy and recent human-driven expansions in eight global populations of the honeybee pathogen Nosema ceranae.</title>
        <authorList>
            <person name="Pelin A."/>
            <person name="Selman M."/>
            <person name="Aris-Brosou S."/>
            <person name="Farinelli L."/>
            <person name="Corradi N."/>
        </authorList>
    </citation>
    <scope>NUCLEOTIDE SEQUENCE [LARGE SCALE GENOMIC DNA]</scope>
    <source>
        <strain evidence="2 3">PA08 1199</strain>
    </source>
</reference>
<protein>
    <submittedName>
        <fullName evidence="2">Krab-a domain-containing protein 2-like protein</fullName>
    </submittedName>
</protein>
<dbReference type="Pfam" id="PF00665">
    <property type="entry name" value="rve"/>
    <property type="match status" value="1"/>
</dbReference>
<dbReference type="SUPFAM" id="SSF53098">
    <property type="entry name" value="Ribonuclease H-like"/>
    <property type="match status" value="1"/>
</dbReference>
<dbReference type="GO" id="GO:0005634">
    <property type="term" value="C:nucleus"/>
    <property type="evidence" value="ECO:0007669"/>
    <property type="project" value="UniProtKB-ARBA"/>
</dbReference>
<dbReference type="InterPro" id="IPR036397">
    <property type="entry name" value="RNaseH_sf"/>
</dbReference>
<gene>
    <name evidence="2" type="ORF">AAJ76_320004738</name>
</gene>
<dbReference type="InterPro" id="IPR050951">
    <property type="entry name" value="Retrovirus_Pol_polyprotein"/>
</dbReference>
<accession>A0A0F9YR86</accession>
<dbReference type="PANTHER" id="PTHR37984:SF5">
    <property type="entry name" value="PROTEIN NYNRIN-LIKE"/>
    <property type="match status" value="1"/>
</dbReference>
<evidence type="ECO:0000313" key="3">
    <source>
        <dbReference type="Proteomes" id="UP000034350"/>
    </source>
</evidence>
<dbReference type="GO" id="GO:0015074">
    <property type="term" value="P:DNA integration"/>
    <property type="evidence" value="ECO:0007669"/>
    <property type="project" value="InterPro"/>
</dbReference>
<dbReference type="AlphaFoldDB" id="A0A0F9YR86"/>
<name>A0A0F9YR86_9MICR</name>
<keyword evidence="3" id="KW-1185">Reference proteome</keyword>
<dbReference type="OrthoDB" id="2186513at2759"/>
<dbReference type="Proteomes" id="UP000034350">
    <property type="component" value="Unassembled WGS sequence"/>
</dbReference>
<dbReference type="VEuPathDB" id="MicrosporidiaDB:AAJ76_320004738"/>
<comment type="caution">
    <text evidence="2">The sequence shown here is derived from an EMBL/GenBank/DDBJ whole genome shotgun (WGS) entry which is preliminary data.</text>
</comment>
<evidence type="ECO:0000313" key="2">
    <source>
        <dbReference type="EMBL" id="KKO75097.1"/>
    </source>
</evidence>
<dbReference type="EMBL" id="JPQZ01000032">
    <property type="protein sequence ID" value="KKO75097.1"/>
    <property type="molecule type" value="Genomic_DNA"/>
</dbReference>
<dbReference type="InterPro" id="IPR012337">
    <property type="entry name" value="RNaseH-like_sf"/>
</dbReference>
<dbReference type="GeneID" id="36320118"/>
<dbReference type="GO" id="GO:0003676">
    <property type="term" value="F:nucleic acid binding"/>
    <property type="evidence" value="ECO:0007669"/>
    <property type="project" value="InterPro"/>
</dbReference>
<evidence type="ECO:0000259" key="1">
    <source>
        <dbReference type="PROSITE" id="PS50994"/>
    </source>
</evidence>
<dbReference type="PANTHER" id="PTHR37984">
    <property type="entry name" value="PROTEIN CBG26694"/>
    <property type="match status" value="1"/>
</dbReference>
<dbReference type="VEuPathDB" id="MicrosporidiaDB:NCER_102112"/>
<organism evidence="2 3">
    <name type="scientific">Vairimorpha ceranae</name>
    <dbReference type="NCBI Taxonomy" id="40302"/>
    <lineage>
        <taxon>Eukaryota</taxon>
        <taxon>Fungi</taxon>
        <taxon>Fungi incertae sedis</taxon>
        <taxon>Microsporidia</taxon>
        <taxon>Nosematidae</taxon>
        <taxon>Vairimorpha</taxon>
    </lineage>
</organism>
<proteinExistence type="predicted"/>
<dbReference type="RefSeq" id="XP_024330839.1">
    <property type="nucleotide sequence ID" value="XM_024475184.1"/>
</dbReference>
<sequence length="297" mass="34816">MVSVINDKEEYDAIMAILLKLPLERNLSRYQVFRFRKKVEHFLVLNDTLYLNVREGLHKKVFYKTQVDIMALEIKRPHDTNHYSHNRMYELCKDYFFTIPRTIVKDVVARCDTCKTSQPLKQKEPFKHVTAAYCFEHIMIDLIDLKNYKATNLGFCWILNVIDVYSKFAKAYPLKSKAALKVSNALESLFLTFGPPTVLQCDNGKEFSNFVINDLCSRFNVKLIHGRVRHPQPQGQIERSSQTLTRAIAKQMDAKDENVKEASWIKYIDLVFYNHNIPVYSSTCKLPFELFLRTQRV</sequence>
<feature type="domain" description="Integrase catalytic" evidence="1">
    <location>
        <begin position="121"/>
        <end position="295"/>
    </location>
</feature>
<dbReference type="PROSITE" id="PS50994">
    <property type="entry name" value="INTEGRASE"/>
    <property type="match status" value="1"/>
</dbReference>